<evidence type="ECO:0000256" key="8">
    <source>
        <dbReference type="ARBA" id="ARBA00022679"/>
    </source>
</evidence>
<dbReference type="SUPFAM" id="SSF53328">
    <property type="entry name" value="Formyltransferase"/>
    <property type="match status" value="1"/>
</dbReference>
<dbReference type="Pfam" id="PF00551">
    <property type="entry name" value="Formyl_trans_N"/>
    <property type="match status" value="1"/>
</dbReference>
<accession>A0ABN8LPM3</accession>
<dbReference type="Pfam" id="PF00586">
    <property type="entry name" value="AIRS"/>
    <property type="match status" value="1"/>
</dbReference>
<dbReference type="PANTHER" id="PTHR10520:SF12">
    <property type="entry name" value="TRIFUNCTIONAL PURINE BIOSYNTHETIC PROTEIN ADENOSINE-3"/>
    <property type="match status" value="1"/>
</dbReference>
<dbReference type="InterPro" id="IPR036477">
    <property type="entry name" value="Formyl_transf_N_sf"/>
</dbReference>
<dbReference type="EC" id="2.1.2.2" evidence="16"/>
<evidence type="ECO:0000256" key="9">
    <source>
        <dbReference type="ARBA" id="ARBA00022723"/>
    </source>
</evidence>
<proteinExistence type="inferred from homology"/>
<dbReference type="InterPro" id="IPR002376">
    <property type="entry name" value="Formyl_transf_N"/>
</dbReference>
<dbReference type="Pfam" id="PF02843">
    <property type="entry name" value="GARS_C"/>
    <property type="match status" value="1"/>
</dbReference>
<evidence type="ECO:0000256" key="10">
    <source>
        <dbReference type="ARBA" id="ARBA00022741"/>
    </source>
</evidence>
<dbReference type="CDD" id="cd02196">
    <property type="entry name" value="PurM"/>
    <property type="match status" value="1"/>
</dbReference>
<dbReference type="SMART" id="SM01209">
    <property type="entry name" value="GARS_A"/>
    <property type="match status" value="1"/>
</dbReference>
<dbReference type="SUPFAM" id="SSF56042">
    <property type="entry name" value="PurM C-terminal domain-like"/>
    <property type="match status" value="1"/>
</dbReference>
<keyword evidence="14 16" id="KW-0511">Multifunctional enzyme</keyword>
<dbReference type="Pfam" id="PF02844">
    <property type="entry name" value="GARS_N"/>
    <property type="match status" value="1"/>
</dbReference>
<dbReference type="InterPro" id="IPR010918">
    <property type="entry name" value="PurM-like_C_dom"/>
</dbReference>
<evidence type="ECO:0000256" key="6">
    <source>
        <dbReference type="ARBA" id="ARBA00008696"/>
    </source>
</evidence>
<dbReference type="Gene3D" id="3.40.50.20">
    <property type="match status" value="1"/>
</dbReference>
<comment type="pathway">
    <text evidence="1 16">Purine metabolism; IMP biosynthesis via de novo pathway; 5-amino-1-(5-phospho-D-ribosyl)imidazole from N(2)-formyl-N(1)-(5-phospho-D-ribosyl)glycinamide: step 2/2.</text>
</comment>
<evidence type="ECO:0000256" key="12">
    <source>
        <dbReference type="ARBA" id="ARBA00022840"/>
    </source>
</evidence>
<evidence type="ECO:0000256" key="3">
    <source>
        <dbReference type="ARBA" id="ARBA00005174"/>
    </source>
</evidence>
<dbReference type="SUPFAM" id="SSF51246">
    <property type="entry name" value="Rudiment single hybrid motif"/>
    <property type="match status" value="1"/>
</dbReference>
<dbReference type="InterPro" id="IPR011054">
    <property type="entry name" value="Rudment_hybrid_motif"/>
</dbReference>
<dbReference type="PROSITE" id="PS50975">
    <property type="entry name" value="ATP_GRASP"/>
    <property type="match status" value="1"/>
</dbReference>
<dbReference type="Gene3D" id="3.90.650.10">
    <property type="entry name" value="PurM-like C-terminal domain"/>
    <property type="match status" value="1"/>
</dbReference>
<keyword evidence="10 15" id="KW-0547">Nucleotide-binding</keyword>
<dbReference type="InterPro" id="IPR036921">
    <property type="entry name" value="PurM-like_N_sf"/>
</dbReference>
<keyword evidence="12 15" id="KW-0067">ATP-binding</keyword>
<dbReference type="InterPro" id="IPR013815">
    <property type="entry name" value="ATP_grasp_subdomain_1"/>
</dbReference>
<dbReference type="HAMAP" id="MF_00138">
    <property type="entry name" value="GARS"/>
    <property type="match status" value="1"/>
</dbReference>
<evidence type="ECO:0000256" key="16">
    <source>
        <dbReference type="RuleBase" id="RU363089"/>
    </source>
</evidence>
<dbReference type="NCBIfam" id="TIGR00878">
    <property type="entry name" value="purM"/>
    <property type="match status" value="1"/>
</dbReference>
<dbReference type="Gene3D" id="3.30.1330.10">
    <property type="entry name" value="PurM-like, N-terminal domain"/>
    <property type="match status" value="1"/>
</dbReference>
<dbReference type="NCBIfam" id="TIGR00877">
    <property type="entry name" value="purD"/>
    <property type="match status" value="1"/>
</dbReference>
<protein>
    <recommendedName>
        <fullName evidence="16">Trifunctional purine biosynthetic protein adenosine-3</fullName>
    </recommendedName>
    <domain>
        <recommendedName>
            <fullName evidence="16">Phosphoribosylamine--glycine ligase</fullName>
            <ecNumber evidence="16">6.3.4.13</ecNumber>
        </recommendedName>
        <alternativeName>
            <fullName evidence="16">Glycinamide ribonucleotide synthetase</fullName>
            <shortName evidence="16">GARS</shortName>
        </alternativeName>
        <alternativeName>
            <fullName evidence="16">Phosphoribosylglycinamide synthetase</fullName>
        </alternativeName>
    </domain>
    <domain>
        <recommendedName>
            <fullName evidence="16">Phosphoribosylformylglycinamidine cyclo-ligase</fullName>
            <ecNumber evidence="16">6.3.3.1</ecNumber>
        </recommendedName>
        <alternativeName>
            <fullName evidence="16">AIR synthase</fullName>
            <shortName evidence="16">AIRS</shortName>
        </alternativeName>
        <alternativeName>
            <fullName evidence="16">Phosphoribosyl-aminoimidazole synthetase</fullName>
        </alternativeName>
    </domain>
    <domain>
        <recommendedName>
            <fullName evidence="16">Phosphoribosylglycinamide formyltransferase</fullName>
            <ecNumber evidence="16">2.1.2.2</ecNumber>
        </recommendedName>
        <alternativeName>
            <fullName evidence="16">5'-phosphoribosylglycinamide transformylase</fullName>
        </alternativeName>
        <alternativeName>
            <fullName evidence="16">GAR transformylase</fullName>
            <shortName evidence="16">GART</shortName>
        </alternativeName>
    </domain>
</protein>
<evidence type="ECO:0000259" key="17">
    <source>
        <dbReference type="PROSITE" id="PS50975"/>
    </source>
</evidence>
<evidence type="ECO:0000256" key="1">
    <source>
        <dbReference type="ARBA" id="ARBA00004686"/>
    </source>
</evidence>
<dbReference type="InterPro" id="IPR020562">
    <property type="entry name" value="PRibGlycinamide_synth_N"/>
</dbReference>
<dbReference type="InterPro" id="IPR020560">
    <property type="entry name" value="PRibGlycinamide_synth_C-dom"/>
</dbReference>
<dbReference type="EC" id="6.3.4.13" evidence="16"/>
<evidence type="ECO:0000256" key="15">
    <source>
        <dbReference type="PROSITE-ProRule" id="PRU00409"/>
    </source>
</evidence>
<dbReference type="Gene3D" id="3.90.600.10">
    <property type="entry name" value="Phosphoribosylglycinamide synthetase, C-terminal domain"/>
    <property type="match status" value="1"/>
</dbReference>
<comment type="pathway">
    <text evidence="2 16">Purine metabolism; IMP biosynthesis via de novo pathway; N(2)-formyl-N(1)-(5-phospho-D-ribosyl)glycinamide from N(1)-(5-phospho-D-ribosyl)glycinamide (10-formyl THF route): step 1/1.</text>
</comment>
<dbReference type="EMBL" id="CALNXI010000102">
    <property type="protein sequence ID" value="CAH3018993.1"/>
    <property type="molecule type" value="Genomic_DNA"/>
</dbReference>
<evidence type="ECO:0000256" key="11">
    <source>
        <dbReference type="ARBA" id="ARBA00022755"/>
    </source>
</evidence>
<keyword evidence="11 16" id="KW-0658">Purine biosynthesis</keyword>
<evidence type="ECO:0000256" key="5">
    <source>
        <dbReference type="ARBA" id="ARBA00008630"/>
    </source>
</evidence>
<dbReference type="Gene3D" id="3.30.470.20">
    <property type="entry name" value="ATP-grasp fold, B domain"/>
    <property type="match status" value="1"/>
</dbReference>
<dbReference type="InterPro" id="IPR001555">
    <property type="entry name" value="GART_AS"/>
</dbReference>
<comment type="similarity">
    <text evidence="5 16">In the C-terminal section; belongs to the GART family.</text>
</comment>
<dbReference type="InterPro" id="IPR020559">
    <property type="entry name" value="PRibGlycinamide_synth_CS"/>
</dbReference>
<dbReference type="InterPro" id="IPR004607">
    <property type="entry name" value="GART"/>
</dbReference>
<dbReference type="InterPro" id="IPR037123">
    <property type="entry name" value="PRibGlycinamide_synth_C_sf"/>
</dbReference>
<dbReference type="EC" id="6.3.3.1" evidence="16"/>
<dbReference type="InterPro" id="IPR011761">
    <property type="entry name" value="ATP-grasp"/>
</dbReference>
<dbReference type="InterPro" id="IPR004733">
    <property type="entry name" value="PurM_cligase"/>
</dbReference>
<dbReference type="HAMAP" id="MF_00741">
    <property type="entry name" value="AIRS"/>
    <property type="match status" value="1"/>
</dbReference>
<comment type="similarity">
    <text evidence="6 16">In the central section; belongs to the AIR synthase family.</text>
</comment>
<dbReference type="InterPro" id="IPR000115">
    <property type="entry name" value="PRibGlycinamide_synth"/>
</dbReference>
<dbReference type="SMART" id="SM01210">
    <property type="entry name" value="GARS_C"/>
    <property type="match status" value="1"/>
</dbReference>
<dbReference type="Pfam" id="PF02769">
    <property type="entry name" value="AIRS_C"/>
    <property type="match status" value="1"/>
</dbReference>
<comment type="similarity">
    <text evidence="4 16">In the N-terminal section; belongs to the GARS family.</text>
</comment>
<dbReference type="InterPro" id="IPR016185">
    <property type="entry name" value="PreATP-grasp_dom_sf"/>
</dbReference>
<comment type="pathway">
    <text evidence="3 16">Purine metabolism; IMP biosynthesis via de novo pathway; N(1)-(5-phospho-D-ribosyl)glycinamide from 5-phospho-alpha-D-ribose 1-diphosphate: step 2/2.</text>
</comment>
<comment type="catalytic activity">
    <reaction evidence="16">
        <text>2-formamido-N(1)-(5-O-phospho-beta-D-ribosyl)acetamidine + ATP = 5-amino-1-(5-phospho-beta-D-ribosyl)imidazole + ADP + phosphate + H(+)</text>
        <dbReference type="Rhea" id="RHEA:23032"/>
        <dbReference type="ChEBI" id="CHEBI:15378"/>
        <dbReference type="ChEBI" id="CHEBI:30616"/>
        <dbReference type="ChEBI" id="CHEBI:43474"/>
        <dbReference type="ChEBI" id="CHEBI:137981"/>
        <dbReference type="ChEBI" id="CHEBI:147287"/>
        <dbReference type="ChEBI" id="CHEBI:456216"/>
        <dbReference type="EC" id="6.3.3.1"/>
    </reaction>
</comment>
<keyword evidence="9 16" id="KW-0479">Metal-binding</keyword>
<comment type="catalytic activity">
    <reaction evidence="16">
        <text>N(1)-(5-phospho-beta-D-ribosyl)glycinamide + (6R)-10-formyltetrahydrofolate = N(2)-formyl-N(1)-(5-phospho-beta-D-ribosyl)glycinamide + (6S)-5,6,7,8-tetrahydrofolate + H(+)</text>
        <dbReference type="Rhea" id="RHEA:15053"/>
        <dbReference type="ChEBI" id="CHEBI:15378"/>
        <dbReference type="ChEBI" id="CHEBI:57453"/>
        <dbReference type="ChEBI" id="CHEBI:143788"/>
        <dbReference type="ChEBI" id="CHEBI:147286"/>
        <dbReference type="ChEBI" id="CHEBI:195366"/>
        <dbReference type="EC" id="2.1.2.2"/>
    </reaction>
</comment>
<keyword evidence="19" id="KW-1185">Reference proteome</keyword>
<dbReference type="InterPro" id="IPR036676">
    <property type="entry name" value="PurM-like_C_sf"/>
</dbReference>
<organism evidence="18 19">
    <name type="scientific">Porites evermanni</name>
    <dbReference type="NCBI Taxonomy" id="104178"/>
    <lineage>
        <taxon>Eukaryota</taxon>
        <taxon>Metazoa</taxon>
        <taxon>Cnidaria</taxon>
        <taxon>Anthozoa</taxon>
        <taxon>Hexacorallia</taxon>
        <taxon>Scleractinia</taxon>
        <taxon>Fungiina</taxon>
        <taxon>Poritidae</taxon>
        <taxon>Porites</taxon>
    </lineage>
</organism>
<dbReference type="InterPro" id="IPR016188">
    <property type="entry name" value="PurM-like_N"/>
</dbReference>
<evidence type="ECO:0000256" key="7">
    <source>
        <dbReference type="ARBA" id="ARBA00022598"/>
    </source>
</evidence>
<comment type="catalytic activity">
    <reaction evidence="16">
        <text>5-phospho-beta-D-ribosylamine + glycine + ATP = N(1)-(5-phospho-beta-D-ribosyl)glycinamide + ADP + phosphate + H(+)</text>
        <dbReference type="Rhea" id="RHEA:17453"/>
        <dbReference type="ChEBI" id="CHEBI:15378"/>
        <dbReference type="ChEBI" id="CHEBI:30616"/>
        <dbReference type="ChEBI" id="CHEBI:43474"/>
        <dbReference type="ChEBI" id="CHEBI:57305"/>
        <dbReference type="ChEBI" id="CHEBI:58681"/>
        <dbReference type="ChEBI" id="CHEBI:143788"/>
        <dbReference type="ChEBI" id="CHEBI:456216"/>
        <dbReference type="EC" id="6.3.4.13"/>
    </reaction>
</comment>
<dbReference type="Gene3D" id="3.30.1490.20">
    <property type="entry name" value="ATP-grasp fold, A domain"/>
    <property type="match status" value="1"/>
</dbReference>
<dbReference type="PANTHER" id="PTHR10520">
    <property type="entry name" value="TRIFUNCTIONAL PURINE BIOSYNTHETIC PROTEIN ADENOSINE-3-RELATED"/>
    <property type="match status" value="1"/>
</dbReference>
<dbReference type="Pfam" id="PF01071">
    <property type="entry name" value="GARS_A"/>
    <property type="match status" value="1"/>
</dbReference>
<keyword evidence="7 16" id="KW-0436">Ligase</keyword>
<sequence length="1034" mass="110054">MGDKVLVIGGGGREHAIAWKLAQSNHVGKIFVGPGNAGTFGLKSKIENVSPSKLNQNDNESIVKYCVDNKVDFVIIGPEAPLANGLGDALRDNNIPCFGPSRAAARIESSKHFAKGFMQRHNIPTARWQAFTDPEEACKHIELADYDALVVKASGLAAGKGVVVANSKEQAVKAVKEMLQDKIFGEAGSTIVIEEKLEGEEVSVLCFTDGKTVAVMPPAQDHKRLLDNDQGPNTGGMGAYAPCPQISMKHKEEITRDVLQKAVDGLREEGCAFVGVLFAGIMLTVQGPRVLEFNCRFGDPETQVILPLLRSDLYATLMECVNGDLSLSLPSWHTDRFAVGVVAASGGYPGPVKKGCVIQGLNDLTEEENVVLFHAGTAVKKSGSDEDVVTSGGRVIAVVGMAQTIHDAQKTAYQSIKKITFDGMQYRTDIAARACRKNGLTYSDAGVDIDAGNLLVNAIKPLASSTARTGCTADLGGFGGFFDLKAAGFKDPLLVTGTDGVGTKLKVAQSVGIHSSVGIDLVAMCVNDILAHGAEPLYFLDYFATGKLDVGVAKEVICGVAQGCSAAGCALLGGETAEMPGMYSSGEYDVAGFAVGAVERDKVLPKSQTITQDDVVIGLASSGIHSNGFSLVRRIIDDCGLNYTSPSPFTTTEGLQSVTRLGEALLTPTRIYCRSVLPLMHSGKIKAFAHITGGGLIENIPRILPHGVGVSIDARSWTMPPVFGWIFGQGNVPGKEMARTFNCGVGAVLVVEKGVASSVLEQLKASNEQAWVIGSITRCEDNGGKVTISNLEEVLSESAEKADIKVQDAKRTVNGPVKRPKLSSEREENKSPQMKVGVLISGSGTNLQALIDQSLRQDSSANIVLVISNIPGVQGLKRAEAAGIPTKVIKHKDFKSRLDFDMAVHAALEEAGVELVCLAGFMRIVTGEFVRKWNGRLLNIHPSLLPSFKGMHAHKMVLEAGVCISGCTVHFVAEEVDAGAIVTQEAVPVLNGDTVETLQERVKCAEHRAYPRAMELLASGRIKLNDENKVQWMW</sequence>
<dbReference type="HAMAP" id="MF_01930">
    <property type="entry name" value="PurN"/>
    <property type="match status" value="1"/>
</dbReference>
<dbReference type="SUPFAM" id="SSF55326">
    <property type="entry name" value="PurM N-terminal domain-like"/>
    <property type="match status" value="1"/>
</dbReference>
<dbReference type="InterPro" id="IPR020561">
    <property type="entry name" value="PRibGlycinamid_synth_ATP-grasp"/>
</dbReference>
<evidence type="ECO:0000256" key="13">
    <source>
        <dbReference type="ARBA" id="ARBA00023211"/>
    </source>
</evidence>
<evidence type="ECO:0000256" key="4">
    <source>
        <dbReference type="ARBA" id="ARBA00007423"/>
    </source>
</evidence>
<name>A0ABN8LPM3_9CNID</name>
<comment type="caution">
    <text evidence="18">The sequence shown here is derived from an EMBL/GenBank/DDBJ whole genome shotgun (WGS) entry which is preliminary data.</text>
</comment>
<evidence type="ECO:0000256" key="14">
    <source>
        <dbReference type="ARBA" id="ARBA00023268"/>
    </source>
</evidence>
<dbReference type="CDD" id="cd08645">
    <property type="entry name" value="FMT_core_GART"/>
    <property type="match status" value="1"/>
</dbReference>
<dbReference type="Proteomes" id="UP001159427">
    <property type="component" value="Unassembled WGS sequence"/>
</dbReference>
<keyword evidence="8" id="KW-0808">Transferase</keyword>
<evidence type="ECO:0000313" key="18">
    <source>
        <dbReference type="EMBL" id="CAH3018993.1"/>
    </source>
</evidence>
<dbReference type="SUPFAM" id="SSF56059">
    <property type="entry name" value="Glutathione synthetase ATP-binding domain-like"/>
    <property type="match status" value="1"/>
</dbReference>
<dbReference type="SUPFAM" id="SSF52440">
    <property type="entry name" value="PreATP-grasp domain"/>
    <property type="match status" value="1"/>
</dbReference>
<gene>
    <name evidence="18" type="ORF">PEVE_00000524</name>
</gene>
<dbReference type="NCBIfam" id="TIGR00639">
    <property type="entry name" value="PurN"/>
    <property type="match status" value="1"/>
</dbReference>
<dbReference type="PROSITE" id="PS00373">
    <property type="entry name" value="GART"/>
    <property type="match status" value="1"/>
</dbReference>
<dbReference type="PROSITE" id="PS00184">
    <property type="entry name" value="GARS"/>
    <property type="match status" value="1"/>
</dbReference>
<reference evidence="18 19" key="1">
    <citation type="submission" date="2022-05" db="EMBL/GenBank/DDBJ databases">
        <authorList>
            <consortium name="Genoscope - CEA"/>
            <person name="William W."/>
        </authorList>
    </citation>
    <scope>NUCLEOTIDE SEQUENCE [LARGE SCALE GENOMIC DNA]</scope>
</reference>
<evidence type="ECO:0000313" key="19">
    <source>
        <dbReference type="Proteomes" id="UP001159427"/>
    </source>
</evidence>
<evidence type="ECO:0000256" key="2">
    <source>
        <dbReference type="ARBA" id="ARBA00005054"/>
    </source>
</evidence>
<dbReference type="Gene3D" id="3.40.50.170">
    <property type="entry name" value="Formyl transferase, N-terminal domain"/>
    <property type="match status" value="1"/>
</dbReference>
<keyword evidence="13 16" id="KW-0464">Manganese</keyword>
<feature type="domain" description="ATP-grasp" evidence="17">
    <location>
        <begin position="115"/>
        <end position="322"/>
    </location>
</feature>